<feature type="chain" id="PRO_5039040186" evidence="1">
    <location>
        <begin position="21"/>
        <end position="523"/>
    </location>
</feature>
<name>A0A5B8U650_9ACTN</name>
<sequence length="523" mass="52206">MAFSLLPRSLAALATIAAVAVPVAGCGSSSTSSSGGNAGADPASALPATAPFYLEAQLRPQGDLKANVESVAKRILATDDPSSKIVSTLDQALSKKGSHYRTDIQPWLGNRAGLAVTAMGSGGAKADVAAVIASKDDDKAKAFVAKQQQGAAKAQYRGVSYTYDRAQDMAATVLDGEVILGTDRGFKSAIDATKGGSLAEAKNFKDARDEIGTDGLGFVYVDPSRALDLALGAAGSAAAGQSASLKSLLAGSGVRSVAAKLEVAQDALRVDAAVLGRKAVTAHGDAAGAAASVPADAWLSVGIGDVGGAFQRQLKQLGQAGATGGVDPATLLQQLKGQLGVDVQQDFLSWMGDGALFVRGTSMSDLGGALVVTSKDPAASQRAIGTIRDLLTKLGARPGALRGGAGAEGLSVRTSGIPEPIEIAAKGDRFVIAYGRAALDAALGGGQKLGDSAGYKTAAGLLDGAKPALFLDTAKVVRLIGAVAGGDASFAKAKPTLDAFGPLAAGSATEDGVSHVKVAVQVK</sequence>
<gene>
    <name evidence="2" type="ORF">FSW04_14125</name>
</gene>
<feature type="signal peptide" evidence="1">
    <location>
        <begin position="1"/>
        <end position="20"/>
    </location>
</feature>
<dbReference type="Pfam" id="PF11832">
    <property type="entry name" value="DUF3352"/>
    <property type="match status" value="1"/>
</dbReference>
<dbReference type="InterPro" id="IPR021787">
    <property type="entry name" value="DUF3352"/>
</dbReference>
<dbReference type="OrthoDB" id="5241887at2"/>
<keyword evidence="3" id="KW-1185">Reference proteome</keyword>
<protein>
    <submittedName>
        <fullName evidence="2">DUF3352 domain-containing protein</fullName>
    </submittedName>
</protein>
<accession>A0A5B8U650</accession>
<dbReference type="EMBL" id="CP042430">
    <property type="protein sequence ID" value="QEC48596.1"/>
    <property type="molecule type" value="Genomic_DNA"/>
</dbReference>
<evidence type="ECO:0000313" key="2">
    <source>
        <dbReference type="EMBL" id="QEC48596.1"/>
    </source>
</evidence>
<dbReference type="KEGG" id="bsol:FSW04_14125"/>
<evidence type="ECO:0000313" key="3">
    <source>
        <dbReference type="Proteomes" id="UP000321805"/>
    </source>
</evidence>
<dbReference type="Proteomes" id="UP000321805">
    <property type="component" value="Chromosome"/>
</dbReference>
<dbReference type="AlphaFoldDB" id="A0A5B8U650"/>
<organism evidence="2 3">
    <name type="scientific">Baekduia soli</name>
    <dbReference type="NCBI Taxonomy" id="496014"/>
    <lineage>
        <taxon>Bacteria</taxon>
        <taxon>Bacillati</taxon>
        <taxon>Actinomycetota</taxon>
        <taxon>Thermoleophilia</taxon>
        <taxon>Solirubrobacterales</taxon>
        <taxon>Baekduiaceae</taxon>
        <taxon>Baekduia</taxon>
    </lineage>
</organism>
<reference evidence="2 3" key="1">
    <citation type="journal article" date="2018" name="J. Microbiol.">
        <title>Baekduia soli gen. nov., sp. nov., a novel bacterium isolated from the soil of Baekdu Mountain and proposal of a novel family name, Baekduiaceae fam. nov.</title>
        <authorList>
            <person name="An D.S."/>
            <person name="Siddiqi M.Z."/>
            <person name="Kim K.H."/>
            <person name="Yu H.S."/>
            <person name="Im W.T."/>
        </authorList>
    </citation>
    <scope>NUCLEOTIDE SEQUENCE [LARGE SCALE GENOMIC DNA]</scope>
    <source>
        <strain evidence="2 3">BR7-21</strain>
    </source>
</reference>
<keyword evidence="1" id="KW-0732">Signal</keyword>
<proteinExistence type="predicted"/>
<evidence type="ECO:0000256" key="1">
    <source>
        <dbReference type="SAM" id="SignalP"/>
    </source>
</evidence>